<keyword evidence="4" id="KW-1185">Reference proteome</keyword>
<dbReference type="EMBL" id="JMIR01000009">
    <property type="protein sequence ID" value="KEO83649.1"/>
    <property type="molecule type" value="Genomic_DNA"/>
</dbReference>
<protein>
    <recommendedName>
        <fullName evidence="2">Aminoglycoside phosphotransferase domain-containing protein</fullName>
    </recommendedName>
</protein>
<dbReference type="OrthoDB" id="4030632at2"/>
<sequence>MMMTLAGMVRFFAATGEAGPDAEMVPQLLERWGYDAGTIRFVRASQNVILKFQRDGQDFILRLSHESERSLQEIEAELAFLNFLAQRDVPVHQPVASKAGREIETCDSSLGVFHAVVFTYLHGEHPELEDLDETGFARWGAAMGRLHQVASQYEAECERLPRDADTDQAKTGRRKTCFEQLALAKAALPAEETAALQEVTRLETWLRSLPRTDDNFGMIHFDFELDNLIRREDGELQILDFDGCSCNWFAADIAFALRDLYVAGAEADEEDPRIRAFLQGYRTKKTLLPADAAHLPMFLRFHQLLMFAKLLDVVRLESGPEWAMNLKARLEGKLQALRECFSQRGASK</sequence>
<dbReference type="Gene3D" id="3.90.1200.10">
    <property type="match status" value="1"/>
</dbReference>
<organism evidence="3 4">
    <name type="scientific">Tumebacillus flagellatus</name>
    <dbReference type="NCBI Taxonomy" id="1157490"/>
    <lineage>
        <taxon>Bacteria</taxon>
        <taxon>Bacillati</taxon>
        <taxon>Bacillota</taxon>
        <taxon>Bacilli</taxon>
        <taxon>Bacillales</taxon>
        <taxon>Alicyclobacillaceae</taxon>
        <taxon>Tumebacillus</taxon>
    </lineage>
</organism>
<evidence type="ECO:0000256" key="1">
    <source>
        <dbReference type="ARBA" id="ARBA00038240"/>
    </source>
</evidence>
<comment type="similarity">
    <text evidence="1">Belongs to the pseudomonas-type ThrB family.</text>
</comment>
<comment type="caution">
    <text evidence="3">The sequence shown here is derived from an EMBL/GenBank/DDBJ whole genome shotgun (WGS) entry which is preliminary data.</text>
</comment>
<dbReference type="GO" id="GO:0004413">
    <property type="term" value="F:homoserine kinase activity"/>
    <property type="evidence" value="ECO:0007669"/>
    <property type="project" value="TreeGrafter"/>
</dbReference>
<dbReference type="AlphaFoldDB" id="A0A074LRE6"/>
<evidence type="ECO:0000259" key="2">
    <source>
        <dbReference type="Pfam" id="PF01636"/>
    </source>
</evidence>
<accession>A0A074LRE6</accession>
<evidence type="ECO:0000313" key="4">
    <source>
        <dbReference type="Proteomes" id="UP000027931"/>
    </source>
</evidence>
<dbReference type="SUPFAM" id="SSF56112">
    <property type="entry name" value="Protein kinase-like (PK-like)"/>
    <property type="match status" value="1"/>
</dbReference>
<dbReference type="InterPro" id="IPR011009">
    <property type="entry name" value="Kinase-like_dom_sf"/>
</dbReference>
<feature type="domain" description="Aminoglycoside phosphotransferase" evidence="2">
    <location>
        <begin position="54"/>
        <end position="282"/>
    </location>
</feature>
<proteinExistence type="inferred from homology"/>
<evidence type="ECO:0000313" key="3">
    <source>
        <dbReference type="EMBL" id="KEO83649.1"/>
    </source>
</evidence>
<reference evidence="3 4" key="1">
    <citation type="journal article" date="2013" name="Int. J. Syst. Evol. Microbiol.">
        <title>Tumebacillus flagellatus sp. nov., an alpha-amylase/pullulanase-producing bacterium isolated from cassava wastewater.</title>
        <authorList>
            <person name="Wang Q."/>
            <person name="Xie N."/>
            <person name="Qin Y."/>
            <person name="Shen N."/>
            <person name="Zhu J."/>
            <person name="Mi H."/>
            <person name="Huang R."/>
        </authorList>
    </citation>
    <scope>NUCLEOTIDE SEQUENCE [LARGE SCALE GENOMIC DNA]</scope>
    <source>
        <strain evidence="3 4">GST4</strain>
    </source>
</reference>
<name>A0A074LRE6_9BACL</name>
<dbReference type="RefSeq" id="WP_038086449.1">
    <property type="nucleotide sequence ID" value="NZ_JMIR01000009.1"/>
</dbReference>
<dbReference type="InterPro" id="IPR002575">
    <property type="entry name" value="Aminoglycoside_PTrfase"/>
</dbReference>
<dbReference type="GO" id="GO:0009088">
    <property type="term" value="P:threonine biosynthetic process"/>
    <property type="evidence" value="ECO:0007669"/>
    <property type="project" value="TreeGrafter"/>
</dbReference>
<dbReference type="STRING" id="1157490.EL26_08290"/>
<dbReference type="InterPro" id="IPR050249">
    <property type="entry name" value="Pseudomonas-type_ThrB"/>
</dbReference>
<gene>
    <name evidence="3" type="ORF">EL26_08290</name>
</gene>
<dbReference type="Proteomes" id="UP000027931">
    <property type="component" value="Unassembled WGS sequence"/>
</dbReference>
<dbReference type="PANTHER" id="PTHR21064:SF6">
    <property type="entry name" value="AMINOGLYCOSIDE PHOSPHOTRANSFERASE DOMAIN-CONTAINING PROTEIN"/>
    <property type="match status" value="1"/>
</dbReference>
<dbReference type="Pfam" id="PF01636">
    <property type="entry name" value="APH"/>
    <property type="match status" value="1"/>
</dbReference>
<dbReference type="Gene3D" id="3.30.200.20">
    <property type="entry name" value="Phosphorylase Kinase, domain 1"/>
    <property type="match status" value="1"/>
</dbReference>
<dbReference type="eggNOG" id="COG2334">
    <property type="taxonomic scope" value="Bacteria"/>
</dbReference>
<dbReference type="PANTHER" id="PTHR21064">
    <property type="entry name" value="AMINOGLYCOSIDE PHOSPHOTRANSFERASE DOMAIN-CONTAINING PROTEIN-RELATED"/>
    <property type="match status" value="1"/>
</dbReference>